<gene>
    <name evidence="1" type="ORF">F442_06306</name>
</gene>
<name>W2ZLA5_PHYNI</name>
<dbReference type="Proteomes" id="UP000018948">
    <property type="component" value="Unassembled WGS sequence"/>
</dbReference>
<dbReference type="AlphaFoldDB" id="W2ZLA5"/>
<accession>W2ZLA5</accession>
<reference evidence="1 2" key="1">
    <citation type="submission" date="2013-11" db="EMBL/GenBank/DDBJ databases">
        <title>The Genome Sequence of Phytophthora parasitica P10297.</title>
        <authorList>
            <consortium name="The Broad Institute Genomics Platform"/>
            <person name="Russ C."/>
            <person name="Tyler B."/>
            <person name="Panabieres F."/>
            <person name="Shan W."/>
            <person name="Tripathy S."/>
            <person name="Grunwald N."/>
            <person name="Machado M."/>
            <person name="Johnson C.S."/>
            <person name="Walker B."/>
            <person name="Young S.K."/>
            <person name="Zeng Q."/>
            <person name="Gargeya S."/>
            <person name="Fitzgerald M."/>
            <person name="Haas B."/>
            <person name="Abouelleil A."/>
            <person name="Allen A.W."/>
            <person name="Alvarado L."/>
            <person name="Arachchi H.M."/>
            <person name="Berlin A.M."/>
            <person name="Chapman S.B."/>
            <person name="Gainer-Dewar J."/>
            <person name="Goldberg J."/>
            <person name="Griggs A."/>
            <person name="Gujja S."/>
            <person name="Hansen M."/>
            <person name="Howarth C."/>
            <person name="Imamovic A."/>
            <person name="Ireland A."/>
            <person name="Larimer J."/>
            <person name="McCowan C."/>
            <person name="Murphy C."/>
            <person name="Pearson M."/>
            <person name="Poon T.W."/>
            <person name="Priest M."/>
            <person name="Roberts A."/>
            <person name="Saif S."/>
            <person name="Shea T."/>
            <person name="Sisk P."/>
            <person name="Sykes S."/>
            <person name="Wortman J."/>
            <person name="Nusbaum C."/>
            <person name="Birren B."/>
        </authorList>
    </citation>
    <scope>NUCLEOTIDE SEQUENCE [LARGE SCALE GENOMIC DNA]</scope>
    <source>
        <strain evidence="1 2">P10297</strain>
    </source>
</reference>
<sequence length="61" mass="6799">MEWIERPSADGCRLLILDSLKVHRMAPVRAALGKCCTQVQFVPVMSSLCAHYFGLHVSARV</sequence>
<protein>
    <recommendedName>
        <fullName evidence="3">DDE-1 domain-containing protein</fullName>
    </recommendedName>
</protein>
<dbReference type="OrthoDB" id="122907at2759"/>
<evidence type="ECO:0000313" key="2">
    <source>
        <dbReference type="Proteomes" id="UP000018948"/>
    </source>
</evidence>
<evidence type="ECO:0000313" key="1">
    <source>
        <dbReference type="EMBL" id="ETP47820.1"/>
    </source>
</evidence>
<proteinExistence type="predicted"/>
<dbReference type="EMBL" id="ANIY01001340">
    <property type="protein sequence ID" value="ETP47820.1"/>
    <property type="molecule type" value="Genomic_DNA"/>
</dbReference>
<evidence type="ECO:0008006" key="3">
    <source>
        <dbReference type="Google" id="ProtNLM"/>
    </source>
</evidence>
<comment type="caution">
    <text evidence="1">The sequence shown here is derived from an EMBL/GenBank/DDBJ whole genome shotgun (WGS) entry which is preliminary data.</text>
</comment>
<organism evidence="1 2">
    <name type="scientific">Phytophthora nicotianae P10297</name>
    <dbReference type="NCBI Taxonomy" id="1317064"/>
    <lineage>
        <taxon>Eukaryota</taxon>
        <taxon>Sar</taxon>
        <taxon>Stramenopiles</taxon>
        <taxon>Oomycota</taxon>
        <taxon>Peronosporomycetes</taxon>
        <taxon>Peronosporales</taxon>
        <taxon>Peronosporaceae</taxon>
        <taxon>Phytophthora</taxon>
    </lineage>
</organism>